<keyword evidence="3" id="KW-1185">Reference proteome</keyword>
<dbReference type="STRING" id="887062.HGR_08539"/>
<gene>
    <name evidence="2" type="ORF">HGR_08539</name>
</gene>
<dbReference type="EMBL" id="AEGR01000056">
    <property type="protein sequence ID" value="EGI76806.1"/>
    <property type="molecule type" value="Genomic_DNA"/>
</dbReference>
<dbReference type="Proteomes" id="UP000016368">
    <property type="component" value="Unassembled WGS sequence"/>
</dbReference>
<sequence>MKRGLYGLKQGGALVLSAALGLVLVLGSTEAEARRLAGGSSVGKQSGNVMRRDAPAQPPASTPAASPSSAQNAPAAAGSPATPANAAAPAASQ</sequence>
<evidence type="ECO:0000256" key="1">
    <source>
        <dbReference type="SAM" id="MobiDB-lite"/>
    </source>
</evidence>
<comment type="caution">
    <text evidence="2">The sequence shown here is derived from an EMBL/GenBank/DDBJ whole genome shotgun (WGS) entry which is preliminary data.</text>
</comment>
<feature type="region of interest" description="Disordered" evidence="1">
    <location>
        <begin position="34"/>
        <end position="93"/>
    </location>
</feature>
<feature type="non-terminal residue" evidence="2">
    <location>
        <position position="93"/>
    </location>
</feature>
<reference evidence="2 3" key="1">
    <citation type="journal article" date="2011" name="EMBO J.">
        <title>Structural diversity of bacterial flagellar motors.</title>
        <authorList>
            <person name="Chen S."/>
            <person name="Beeby M."/>
            <person name="Murphy G.E."/>
            <person name="Leadbetter J.R."/>
            <person name="Hendrixson D.R."/>
            <person name="Briegel A."/>
            <person name="Li Z."/>
            <person name="Shi J."/>
            <person name="Tocheva E.I."/>
            <person name="Muller A."/>
            <person name="Dobro M.J."/>
            <person name="Jensen G.J."/>
        </authorList>
    </citation>
    <scope>NUCLEOTIDE SEQUENCE [LARGE SCALE GENOMIC DNA]</scope>
    <source>
        <strain evidence="2 3">ATCC 19624</strain>
    </source>
</reference>
<proteinExistence type="predicted"/>
<evidence type="ECO:0000313" key="2">
    <source>
        <dbReference type="EMBL" id="EGI76806.1"/>
    </source>
</evidence>
<organism evidence="2 3">
    <name type="scientific">Hylemonella gracilis ATCC 19624</name>
    <dbReference type="NCBI Taxonomy" id="887062"/>
    <lineage>
        <taxon>Bacteria</taxon>
        <taxon>Pseudomonadati</taxon>
        <taxon>Pseudomonadota</taxon>
        <taxon>Betaproteobacteria</taxon>
        <taxon>Burkholderiales</taxon>
        <taxon>Comamonadaceae</taxon>
        <taxon>Hylemonella</taxon>
    </lineage>
</organism>
<protein>
    <submittedName>
        <fullName evidence="2">Uncharacterized protein</fullName>
    </submittedName>
</protein>
<accession>F3KTC7</accession>
<name>F3KTC7_9BURK</name>
<feature type="compositionally biased region" description="Low complexity" evidence="1">
    <location>
        <begin position="62"/>
        <end position="93"/>
    </location>
</feature>
<dbReference type="AlphaFoldDB" id="F3KTC7"/>
<evidence type="ECO:0000313" key="3">
    <source>
        <dbReference type="Proteomes" id="UP000016368"/>
    </source>
</evidence>